<feature type="compositionally biased region" description="Polar residues" evidence="1">
    <location>
        <begin position="39"/>
        <end position="48"/>
    </location>
</feature>
<proteinExistence type="predicted"/>
<name>A0A9Q3GW27_9BASI</name>
<evidence type="ECO:0000313" key="3">
    <source>
        <dbReference type="Proteomes" id="UP000765509"/>
    </source>
</evidence>
<dbReference type="EMBL" id="AVOT02006429">
    <property type="protein sequence ID" value="MBW0481527.1"/>
    <property type="molecule type" value="Genomic_DNA"/>
</dbReference>
<protein>
    <submittedName>
        <fullName evidence="2">Uncharacterized protein</fullName>
    </submittedName>
</protein>
<dbReference type="AlphaFoldDB" id="A0A9Q3GW27"/>
<feature type="compositionally biased region" description="Polar residues" evidence="1">
    <location>
        <begin position="1"/>
        <end position="20"/>
    </location>
</feature>
<feature type="compositionally biased region" description="Basic and acidic residues" evidence="1">
    <location>
        <begin position="21"/>
        <end position="32"/>
    </location>
</feature>
<organism evidence="2 3">
    <name type="scientific">Austropuccinia psidii MF-1</name>
    <dbReference type="NCBI Taxonomy" id="1389203"/>
    <lineage>
        <taxon>Eukaryota</taxon>
        <taxon>Fungi</taxon>
        <taxon>Dikarya</taxon>
        <taxon>Basidiomycota</taxon>
        <taxon>Pucciniomycotina</taxon>
        <taxon>Pucciniomycetes</taxon>
        <taxon>Pucciniales</taxon>
        <taxon>Sphaerophragmiaceae</taxon>
        <taxon>Austropuccinia</taxon>
    </lineage>
</organism>
<comment type="caution">
    <text evidence="2">The sequence shown here is derived from an EMBL/GenBank/DDBJ whole genome shotgun (WGS) entry which is preliminary data.</text>
</comment>
<dbReference type="Proteomes" id="UP000765509">
    <property type="component" value="Unassembled WGS sequence"/>
</dbReference>
<keyword evidence="3" id="KW-1185">Reference proteome</keyword>
<evidence type="ECO:0000256" key="1">
    <source>
        <dbReference type="SAM" id="MobiDB-lite"/>
    </source>
</evidence>
<evidence type="ECO:0000313" key="2">
    <source>
        <dbReference type="EMBL" id="MBW0481527.1"/>
    </source>
</evidence>
<feature type="compositionally biased region" description="Basic and acidic residues" evidence="1">
    <location>
        <begin position="54"/>
        <end position="63"/>
    </location>
</feature>
<feature type="region of interest" description="Disordered" evidence="1">
    <location>
        <begin position="1"/>
        <end position="73"/>
    </location>
</feature>
<sequence length="101" mass="11730">MEHGQQEVQPSIPLGSTWSKFTEDLSQRDELQRPYGSHQRVQSHQQAQIPGGEGKQDKGESRHYPSYRGTTDPAREYSYSFMLTRNRPNHLFSDFTAFKNQ</sequence>
<accession>A0A9Q3GW27</accession>
<gene>
    <name evidence="2" type="ORF">O181_021242</name>
</gene>
<reference evidence="2" key="1">
    <citation type="submission" date="2021-03" db="EMBL/GenBank/DDBJ databases">
        <title>Draft genome sequence of rust myrtle Austropuccinia psidii MF-1, a brazilian biotype.</title>
        <authorList>
            <person name="Quecine M.C."/>
            <person name="Pachon D.M.R."/>
            <person name="Bonatelli M.L."/>
            <person name="Correr F.H."/>
            <person name="Franceschini L.M."/>
            <person name="Leite T.F."/>
            <person name="Margarido G.R.A."/>
            <person name="Almeida C.A."/>
            <person name="Ferrarezi J.A."/>
            <person name="Labate C.A."/>
        </authorList>
    </citation>
    <scope>NUCLEOTIDE SEQUENCE</scope>
    <source>
        <strain evidence="2">MF-1</strain>
    </source>
</reference>